<evidence type="ECO:0000313" key="2">
    <source>
        <dbReference type="EMBL" id="QLI67548.1"/>
    </source>
</evidence>
<evidence type="ECO:0000256" key="1">
    <source>
        <dbReference type="SAM" id="SignalP"/>
    </source>
</evidence>
<protein>
    <submittedName>
        <fullName evidence="2">Uncharacterized protein</fullName>
    </submittedName>
</protein>
<reference evidence="2 3" key="1">
    <citation type="submission" date="2020-07" db="EMBL/GenBank/DDBJ databases">
        <title>Telomere length de novo assembly of all 7 chromosomes of the fungus, Metarhizium brunneum, using a novel assembly pipeline.</title>
        <authorList>
            <person name="Saud z."/>
            <person name="Kortsinoglou A."/>
            <person name="Kouvelis V.N."/>
            <person name="Butt T.M."/>
        </authorList>
    </citation>
    <scope>NUCLEOTIDE SEQUENCE [LARGE SCALE GENOMIC DNA]</scope>
    <source>
        <strain evidence="2 3">4556</strain>
    </source>
</reference>
<dbReference type="AlphaFoldDB" id="A0A7D5Z5I1"/>
<dbReference type="KEGG" id="mbrn:90967725"/>
<feature type="chain" id="PRO_5028924677" evidence="1">
    <location>
        <begin position="17"/>
        <end position="89"/>
    </location>
</feature>
<keyword evidence="3" id="KW-1185">Reference proteome</keyword>
<accession>A0A7D5Z5I1</accession>
<sequence length="89" mass="9783">MKFVASLLALALAALAAPTPTPDTAVSWNQNFSCGADFRTKFCHAVNFHSRCVNGRFYSDAGDSCANCWCTYRDERVNAATPMWIANWG</sequence>
<gene>
    <name evidence="2" type="ORF">G6M90_00g046360</name>
</gene>
<dbReference type="RefSeq" id="XP_065986400.1">
    <property type="nucleotide sequence ID" value="XM_066130413.1"/>
</dbReference>
<dbReference type="GeneID" id="90967725"/>
<feature type="signal peptide" evidence="1">
    <location>
        <begin position="1"/>
        <end position="16"/>
    </location>
</feature>
<organism evidence="2 3">
    <name type="scientific">Metarhizium brunneum</name>
    <dbReference type="NCBI Taxonomy" id="500148"/>
    <lineage>
        <taxon>Eukaryota</taxon>
        <taxon>Fungi</taxon>
        <taxon>Dikarya</taxon>
        <taxon>Ascomycota</taxon>
        <taxon>Pezizomycotina</taxon>
        <taxon>Sordariomycetes</taxon>
        <taxon>Hypocreomycetidae</taxon>
        <taxon>Hypocreales</taxon>
        <taxon>Clavicipitaceae</taxon>
        <taxon>Metarhizium</taxon>
    </lineage>
</organism>
<dbReference type="Proteomes" id="UP000510686">
    <property type="component" value="Chromosome 2"/>
</dbReference>
<keyword evidence="1" id="KW-0732">Signal</keyword>
<name>A0A7D5Z5I1_9HYPO</name>
<evidence type="ECO:0000313" key="3">
    <source>
        <dbReference type="Proteomes" id="UP000510686"/>
    </source>
</evidence>
<dbReference type="EMBL" id="CP058933">
    <property type="protein sequence ID" value="QLI67548.1"/>
    <property type="molecule type" value="Genomic_DNA"/>
</dbReference>
<proteinExistence type="predicted"/>